<dbReference type="Proteomes" id="UP001300763">
    <property type="component" value="Unassembled WGS sequence"/>
</dbReference>
<comment type="caution">
    <text evidence="1">The sequence shown here is derived from an EMBL/GenBank/DDBJ whole genome shotgun (WGS) entry which is preliminary data.</text>
</comment>
<gene>
    <name evidence="1" type="ORF">PGB27_25965</name>
</gene>
<evidence type="ECO:0008006" key="3">
    <source>
        <dbReference type="Google" id="ProtNLM"/>
    </source>
</evidence>
<evidence type="ECO:0000313" key="2">
    <source>
        <dbReference type="Proteomes" id="UP001300763"/>
    </source>
</evidence>
<protein>
    <recommendedName>
        <fullName evidence="3">Secreted protein</fullName>
    </recommendedName>
</protein>
<reference evidence="1 2" key="1">
    <citation type="submission" date="2023-02" db="EMBL/GenBank/DDBJ databases">
        <title>Genome sequencing required for Actinomycetospora new species description.</title>
        <authorList>
            <person name="Saimee Y."/>
            <person name="Duangmal K."/>
        </authorList>
    </citation>
    <scope>NUCLEOTIDE SEQUENCE [LARGE SCALE GENOMIC DNA]</scope>
    <source>
        <strain evidence="1 2">DW7H6</strain>
    </source>
</reference>
<keyword evidence="2" id="KW-1185">Reference proteome</keyword>
<proteinExistence type="predicted"/>
<accession>A0ABT5T4F0</accession>
<sequence>MADGRTGPGTTRRVPAPGARSAVGAAVAVGAVVASVLTAVVTAPVAEAVPAAESWAAELAITGGDDANVVAANDAVRLRDLAPRPTSAGPVPAEGTLLLAPRRPAAITDRVAAEVTADVPPGAEVVVSVRGTRDDGTWSEWREARPESPARLDEPTVELQVRVTLVAAPDGSGPALRRLWLTADRAPLGLGVPRPATPVTSRVFATRIGLVGNDTANGHEVARDDRFVALPSRRSLGPQESGDYTVRVCAAENRCTWAPVWDIGPWNTTDDYWSEGRRRQAFGDLPRGRPQAEAAFTDGYRDGRDGSGRRVRNPAGIDLADGTFRDDLGLRDNAWVTVTYLWTGSGPSAPARDREARLEVRAAPAPDAAVVGVVAPHARVSYDCAVDTAAGRTGAGPRWLRLGPAQFVPADQVEARDVPSC</sequence>
<dbReference type="EMBL" id="JAQZAO010000015">
    <property type="protein sequence ID" value="MDD7968808.1"/>
    <property type="molecule type" value="Genomic_DNA"/>
</dbReference>
<dbReference type="RefSeq" id="WP_274203335.1">
    <property type="nucleotide sequence ID" value="NZ_JAQZAO010000015.1"/>
</dbReference>
<organism evidence="1 2">
    <name type="scientific">Actinomycetospora lemnae</name>
    <dbReference type="NCBI Taxonomy" id="3019891"/>
    <lineage>
        <taxon>Bacteria</taxon>
        <taxon>Bacillati</taxon>
        <taxon>Actinomycetota</taxon>
        <taxon>Actinomycetes</taxon>
        <taxon>Pseudonocardiales</taxon>
        <taxon>Pseudonocardiaceae</taxon>
        <taxon>Actinomycetospora</taxon>
    </lineage>
</organism>
<evidence type="ECO:0000313" key="1">
    <source>
        <dbReference type="EMBL" id="MDD7968808.1"/>
    </source>
</evidence>
<name>A0ABT5T4F0_9PSEU</name>